<keyword evidence="4" id="KW-1185">Reference proteome</keyword>
<evidence type="ECO:0000313" key="3">
    <source>
        <dbReference type="EMBL" id="EME45631.1"/>
    </source>
</evidence>
<feature type="chain" id="PRO_5004110048" evidence="1">
    <location>
        <begin position="20"/>
        <end position="486"/>
    </location>
</feature>
<reference evidence="4" key="1">
    <citation type="journal article" date="2012" name="PLoS Genet.">
        <title>The genomes of the fungal plant pathogens Cladosporium fulvum and Dothistroma septosporum reveal adaptation to different hosts and lifestyles but also signatures of common ancestry.</title>
        <authorList>
            <person name="de Wit P.J.G.M."/>
            <person name="van der Burgt A."/>
            <person name="Oekmen B."/>
            <person name="Stergiopoulos I."/>
            <person name="Abd-Elsalam K.A."/>
            <person name="Aerts A.L."/>
            <person name="Bahkali A.H."/>
            <person name="Beenen H.G."/>
            <person name="Chettri P."/>
            <person name="Cox M.P."/>
            <person name="Datema E."/>
            <person name="de Vries R.P."/>
            <person name="Dhillon B."/>
            <person name="Ganley A.R."/>
            <person name="Griffiths S.A."/>
            <person name="Guo Y."/>
            <person name="Hamelin R.C."/>
            <person name="Henrissat B."/>
            <person name="Kabir M.S."/>
            <person name="Jashni M.K."/>
            <person name="Kema G."/>
            <person name="Klaubauf S."/>
            <person name="Lapidus A."/>
            <person name="Levasseur A."/>
            <person name="Lindquist E."/>
            <person name="Mehrabi R."/>
            <person name="Ohm R.A."/>
            <person name="Owen T.J."/>
            <person name="Salamov A."/>
            <person name="Schwelm A."/>
            <person name="Schijlen E."/>
            <person name="Sun H."/>
            <person name="van den Burg H.A."/>
            <person name="van Ham R.C.H.J."/>
            <person name="Zhang S."/>
            <person name="Goodwin S.B."/>
            <person name="Grigoriev I.V."/>
            <person name="Collemare J."/>
            <person name="Bradshaw R.E."/>
        </authorList>
    </citation>
    <scope>NUCLEOTIDE SEQUENCE [LARGE SCALE GENOMIC DNA]</scope>
    <source>
        <strain evidence="4">NZE10 / CBS 128990</strain>
    </source>
</reference>
<dbReference type="AlphaFoldDB" id="N1PQC1"/>
<dbReference type="InterPro" id="IPR031728">
    <property type="entry name" value="GlcAase_C"/>
</dbReference>
<organism evidence="3 4">
    <name type="scientific">Dothistroma septosporum (strain NZE10 / CBS 128990)</name>
    <name type="common">Red band needle blight fungus</name>
    <name type="synonym">Mycosphaerella pini</name>
    <dbReference type="NCBI Taxonomy" id="675120"/>
    <lineage>
        <taxon>Eukaryota</taxon>
        <taxon>Fungi</taxon>
        <taxon>Dikarya</taxon>
        <taxon>Ascomycota</taxon>
        <taxon>Pezizomycotina</taxon>
        <taxon>Dothideomycetes</taxon>
        <taxon>Dothideomycetidae</taxon>
        <taxon>Mycosphaerellales</taxon>
        <taxon>Mycosphaerellaceae</taxon>
        <taxon>Dothistroma</taxon>
    </lineage>
</organism>
<dbReference type="Pfam" id="PF16862">
    <property type="entry name" value="Glyco_hydro_79C"/>
    <property type="match status" value="1"/>
</dbReference>
<dbReference type="PANTHER" id="PTHR36183:SF2">
    <property type="entry name" value="BETA-GLUCURONIDASE C-TERMINAL DOMAIN-CONTAINING PROTEIN"/>
    <property type="match status" value="1"/>
</dbReference>
<feature type="domain" description="Beta-glucuronidase C-terminal" evidence="2">
    <location>
        <begin position="379"/>
        <end position="479"/>
    </location>
</feature>
<accession>N1PQC1</accession>
<evidence type="ECO:0000256" key="1">
    <source>
        <dbReference type="SAM" id="SignalP"/>
    </source>
</evidence>
<name>N1PQC1_DOTSN</name>
<dbReference type="Proteomes" id="UP000016933">
    <property type="component" value="Unassembled WGS sequence"/>
</dbReference>
<dbReference type="InterPro" id="IPR017853">
    <property type="entry name" value="GH"/>
</dbReference>
<feature type="signal peptide" evidence="1">
    <location>
        <begin position="1"/>
        <end position="19"/>
    </location>
</feature>
<dbReference type="EMBL" id="KB446538">
    <property type="protein sequence ID" value="EME45631.1"/>
    <property type="molecule type" value="Genomic_DNA"/>
</dbReference>
<gene>
    <name evidence="3" type="ORF">DOTSEDRAFT_128798</name>
</gene>
<dbReference type="OMA" id="AYANEFK"/>
<dbReference type="Gene3D" id="3.20.20.80">
    <property type="entry name" value="Glycosidases"/>
    <property type="match status" value="1"/>
</dbReference>
<sequence>MSYLLQLVGLTILPSLVSGQYNVTIPAAPSSATVDRSFAGFAFEQASFFNFAFDANGSTNTFSVNLIDSVANRTGGIPILRVGGTSGDLATVNTSQAQAVNLPATNYGPSTSPALTLSPAYFDAFKMFNNAQYVFMVPLRQRNITSSLQFAQYGMAAIGNRLQALEIGNEPDFYDWFSSTAYANEFKDFQSALIDQFPGALKGLGRSFTPAAAFGAGLDTTDGISQVALHLYQANDPPNSGISYLQSRIANHTAIVANMAPFLNAVAYLRATQPNISLVLSENGNSLGNMDLAQRNNLATCLWNVDYQLYALSIGVSRVNNQQIVYPGFGMWVPVQSTWESPQVRANYYSQPFIADFIGSSGNTRVVELPINGTALVSAYVAFDGDRPSRLAIVNLALWTPSQGPRPFANVTISGLPSGIDTALMRVLSSPDGALSQDNLRYGGLRWTYESNGRESAVSQQGRNISVLNGAITLSVQAAAGTLVIL</sequence>
<dbReference type="OrthoDB" id="2831684at2759"/>
<dbReference type="HOGENOM" id="CLU_022148_0_1_1"/>
<keyword evidence="3" id="KW-0378">Hydrolase</keyword>
<dbReference type="SUPFAM" id="SSF51445">
    <property type="entry name" value="(Trans)glycosidases"/>
    <property type="match status" value="1"/>
</dbReference>
<protein>
    <submittedName>
        <fullName evidence="3">Glycoside hydrolase family 79 protein</fullName>
    </submittedName>
</protein>
<dbReference type="GO" id="GO:0016787">
    <property type="term" value="F:hydrolase activity"/>
    <property type="evidence" value="ECO:0007669"/>
    <property type="project" value="UniProtKB-KW"/>
</dbReference>
<dbReference type="PANTHER" id="PTHR36183">
    <property type="entry name" value="BETA-GLUCURONIDASE"/>
    <property type="match status" value="1"/>
</dbReference>
<evidence type="ECO:0000313" key="4">
    <source>
        <dbReference type="Proteomes" id="UP000016933"/>
    </source>
</evidence>
<keyword evidence="1" id="KW-0732">Signal</keyword>
<proteinExistence type="predicted"/>
<evidence type="ECO:0000259" key="2">
    <source>
        <dbReference type="Pfam" id="PF16862"/>
    </source>
</evidence>
<dbReference type="eggNOG" id="ENOG502SNBU">
    <property type="taxonomic scope" value="Eukaryota"/>
</dbReference>
<reference evidence="3 4" key="2">
    <citation type="journal article" date="2012" name="PLoS Pathog.">
        <title>Diverse lifestyles and strategies of plant pathogenesis encoded in the genomes of eighteen Dothideomycetes fungi.</title>
        <authorList>
            <person name="Ohm R.A."/>
            <person name="Feau N."/>
            <person name="Henrissat B."/>
            <person name="Schoch C.L."/>
            <person name="Horwitz B.A."/>
            <person name="Barry K.W."/>
            <person name="Condon B.J."/>
            <person name="Copeland A.C."/>
            <person name="Dhillon B."/>
            <person name="Glaser F."/>
            <person name="Hesse C.N."/>
            <person name="Kosti I."/>
            <person name="LaButti K."/>
            <person name="Lindquist E.A."/>
            <person name="Lucas S."/>
            <person name="Salamov A.A."/>
            <person name="Bradshaw R.E."/>
            <person name="Ciuffetti L."/>
            <person name="Hamelin R.C."/>
            <person name="Kema G.H.J."/>
            <person name="Lawrence C."/>
            <person name="Scott J.A."/>
            <person name="Spatafora J.W."/>
            <person name="Turgeon B.G."/>
            <person name="de Wit P.J.G.M."/>
            <person name="Zhong S."/>
            <person name="Goodwin S.B."/>
            <person name="Grigoriev I.V."/>
        </authorList>
    </citation>
    <scope>NUCLEOTIDE SEQUENCE [LARGE SCALE GENOMIC DNA]</scope>
    <source>
        <strain evidence="4">NZE10 / CBS 128990</strain>
    </source>
</reference>
<dbReference type="InterPro" id="IPR052974">
    <property type="entry name" value="GH79_Enzymes"/>
</dbReference>